<proteinExistence type="predicted"/>
<dbReference type="EMBL" id="CM042056">
    <property type="protein sequence ID" value="KAI3697653.1"/>
    <property type="molecule type" value="Genomic_DNA"/>
</dbReference>
<evidence type="ECO:0000313" key="2">
    <source>
        <dbReference type="Proteomes" id="UP001055879"/>
    </source>
</evidence>
<reference evidence="1 2" key="2">
    <citation type="journal article" date="2022" name="Mol. Ecol. Resour.">
        <title>The genomes of chicory, endive, great burdock and yacon provide insights into Asteraceae paleo-polyploidization history and plant inulin production.</title>
        <authorList>
            <person name="Fan W."/>
            <person name="Wang S."/>
            <person name="Wang H."/>
            <person name="Wang A."/>
            <person name="Jiang F."/>
            <person name="Liu H."/>
            <person name="Zhao H."/>
            <person name="Xu D."/>
            <person name="Zhang Y."/>
        </authorList>
    </citation>
    <scope>NUCLEOTIDE SEQUENCE [LARGE SCALE GENOMIC DNA]</scope>
    <source>
        <strain evidence="2">cv. Niubang</strain>
    </source>
</reference>
<keyword evidence="2" id="KW-1185">Reference proteome</keyword>
<name>A0ACB8ZK76_ARCLA</name>
<organism evidence="1 2">
    <name type="scientific">Arctium lappa</name>
    <name type="common">Greater burdock</name>
    <name type="synonym">Lappa major</name>
    <dbReference type="NCBI Taxonomy" id="4217"/>
    <lineage>
        <taxon>Eukaryota</taxon>
        <taxon>Viridiplantae</taxon>
        <taxon>Streptophyta</taxon>
        <taxon>Embryophyta</taxon>
        <taxon>Tracheophyta</taxon>
        <taxon>Spermatophyta</taxon>
        <taxon>Magnoliopsida</taxon>
        <taxon>eudicotyledons</taxon>
        <taxon>Gunneridae</taxon>
        <taxon>Pentapetalae</taxon>
        <taxon>asterids</taxon>
        <taxon>campanulids</taxon>
        <taxon>Asterales</taxon>
        <taxon>Asteraceae</taxon>
        <taxon>Carduoideae</taxon>
        <taxon>Cardueae</taxon>
        <taxon>Arctiinae</taxon>
        <taxon>Arctium</taxon>
    </lineage>
</organism>
<gene>
    <name evidence="1" type="ORF">L6452_30748</name>
</gene>
<sequence length="594" mass="68679">MAHLNDESDSEVNSHSNFSDNSEFLNDDDEAMNLMSELNELKSKFLKLKKDFKQQRSTIQGHQDQAYIFKVLAEEKEEEKNVLKLDIIKLQTRISEQQKEIMFLKEKKLDLTIQYDIVLKDRTEAYTKIKELEDLNYKRGQTEQTLKILTNNQKDTRFYKAKPGLGLSDVDVLKKAPENLYNFKKSSDESIVLIPHIIETFVKPETSEPEFPKTEKEETVEEKTEIETELETQYFKSVKFSYDELNTSYKSNKDSFVEYENIFKEKPESSRSNSNSDKSDSENSEIVLTCSILEDKNESVISDKSNSVCTSKFSDLEYQQALDKNEVLQRQISFLNNTIAELEDANENFGMELDSSFNQNESLQKEIRSLESQIFKLSNGKKVIVDKDIPNSMIKCESSSESEYFSVSSDNISKSVSISDETVKKDCLEQKKTVVEKTVNEMDKCQCSRVDNACSSVKQQNFNKTNIFSRKELLTQATTKLQCSYCLSSSFSWKQKSSKKNKHIQLKNIKSLNHFKANNAEIYSLKRKKNDFRVNKLADVKFVWKWIPKAKLNTQTPPKGPRFEWKIKGSLATLNTVKSTNNKGPIFIWVPKVK</sequence>
<protein>
    <submittedName>
        <fullName evidence="1">Uncharacterized protein</fullName>
    </submittedName>
</protein>
<comment type="caution">
    <text evidence="1">The sequence shown here is derived from an EMBL/GenBank/DDBJ whole genome shotgun (WGS) entry which is preliminary data.</text>
</comment>
<evidence type="ECO:0000313" key="1">
    <source>
        <dbReference type="EMBL" id="KAI3697653.1"/>
    </source>
</evidence>
<dbReference type="Proteomes" id="UP001055879">
    <property type="component" value="Linkage Group LG10"/>
</dbReference>
<accession>A0ACB8ZK76</accession>
<reference evidence="2" key="1">
    <citation type="journal article" date="2022" name="Mol. Ecol. Resour.">
        <title>The genomes of chicory, endive, great burdock and yacon provide insights into Asteraceae palaeo-polyploidization history and plant inulin production.</title>
        <authorList>
            <person name="Fan W."/>
            <person name="Wang S."/>
            <person name="Wang H."/>
            <person name="Wang A."/>
            <person name="Jiang F."/>
            <person name="Liu H."/>
            <person name="Zhao H."/>
            <person name="Xu D."/>
            <person name="Zhang Y."/>
        </authorList>
    </citation>
    <scope>NUCLEOTIDE SEQUENCE [LARGE SCALE GENOMIC DNA]</scope>
    <source>
        <strain evidence="2">cv. Niubang</strain>
    </source>
</reference>